<dbReference type="EMBL" id="SGPK01000029">
    <property type="protein sequence ID" value="THH10695.1"/>
    <property type="molecule type" value="Genomic_DNA"/>
</dbReference>
<dbReference type="PROSITE" id="PS50056">
    <property type="entry name" value="TYR_PHOSPHATASE_2"/>
    <property type="match status" value="1"/>
</dbReference>
<evidence type="ECO:0000259" key="1">
    <source>
        <dbReference type="PROSITE" id="PS50056"/>
    </source>
</evidence>
<accession>A0A4S4LG74</accession>
<dbReference type="PANTHER" id="PTHR31126:SF1">
    <property type="entry name" value="TYROSINE SPECIFIC PROTEIN PHOSPHATASES DOMAIN-CONTAINING PROTEIN"/>
    <property type="match status" value="1"/>
</dbReference>
<dbReference type="InterPro" id="IPR029021">
    <property type="entry name" value="Prot-tyrosine_phosphatase-like"/>
</dbReference>
<dbReference type="Pfam" id="PF13350">
    <property type="entry name" value="Y_phosphatase3"/>
    <property type="match status" value="1"/>
</dbReference>
<comment type="caution">
    <text evidence="2">The sequence shown here is derived from an EMBL/GenBank/DDBJ whole genome shotgun (WGS) entry which is preliminary data.</text>
</comment>
<sequence>MVSVLGALDADLVQRILNSPPFHSVDGVINFRDLGSSSGAITPGILFRSGELTRLSQRGKDELKALGVATVFDLRSQSEITKYSSATPEIDGVRFVHVPVSDKDEYDPMALAARVTRFETDEKEAFATLYSNILESGARAYETILKHIRDKPGEACLVHCTAGKDRTGMFAAIVQLLLGATDDAVIQDYYLTTFGLQPALPHLVARFQREALYQKNKAGFEIMASAKKETMHASLEMIRTKYGGAEAYIKQCTTLTDADIAQIRKNLAADPVAKY</sequence>
<protein>
    <recommendedName>
        <fullName evidence="1">Tyrosine specific protein phosphatases domain-containing protein</fullName>
    </recommendedName>
</protein>
<name>A0A4S4LG74_9AGAM</name>
<keyword evidence="3" id="KW-1185">Reference proteome</keyword>
<dbReference type="GO" id="GO:0004721">
    <property type="term" value="F:phosphoprotein phosphatase activity"/>
    <property type="evidence" value="ECO:0007669"/>
    <property type="project" value="InterPro"/>
</dbReference>
<dbReference type="SUPFAM" id="SSF52799">
    <property type="entry name" value="(Phosphotyrosine protein) phosphatases II"/>
    <property type="match status" value="1"/>
</dbReference>
<feature type="domain" description="Tyrosine specific protein phosphatases" evidence="1">
    <location>
        <begin position="142"/>
        <end position="173"/>
    </location>
</feature>
<dbReference type="Proteomes" id="UP000308199">
    <property type="component" value="Unassembled WGS sequence"/>
</dbReference>
<dbReference type="InterPro" id="IPR026893">
    <property type="entry name" value="Tyr/Ser_Pase_IphP-type"/>
</dbReference>
<dbReference type="InterPro" id="IPR016130">
    <property type="entry name" value="Tyr_Pase_AS"/>
</dbReference>
<dbReference type="AlphaFoldDB" id="A0A4S4LG74"/>
<dbReference type="OrthoDB" id="9988524at2759"/>
<gene>
    <name evidence="2" type="ORF">EW145_g1158</name>
</gene>
<dbReference type="InterPro" id="IPR000387">
    <property type="entry name" value="Tyr_Pase_dom"/>
</dbReference>
<evidence type="ECO:0000313" key="2">
    <source>
        <dbReference type="EMBL" id="THH10695.1"/>
    </source>
</evidence>
<dbReference type="PROSITE" id="PS00383">
    <property type="entry name" value="TYR_PHOSPHATASE_1"/>
    <property type="match status" value="1"/>
</dbReference>
<evidence type="ECO:0000313" key="3">
    <source>
        <dbReference type="Proteomes" id="UP000308199"/>
    </source>
</evidence>
<proteinExistence type="predicted"/>
<organism evidence="2 3">
    <name type="scientific">Phellinidium pouzarii</name>
    <dbReference type="NCBI Taxonomy" id="167371"/>
    <lineage>
        <taxon>Eukaryota</taxon>
        <taxon>Fungi</taxon>
        <taxon>Dikarya</taxon>
        <taxon>Basidiomycota</taxon>
        <taxon>Agaricomycotina</taxon>
        <taxon>Agaricomycetes</taxon>
        <taxon>Hymenochaetales</taxon>
        <taxon>Hymenochaetaceae</taxon>
        <taxon>Phellinidium</taxon>
    </lineage>
</organism>
<reference evidence="2 3" key="1">
    <citation type="submission" date="2019-02" db="EMBL/GenBank/DDBJ databases">
        <title>Genome sequencing of the rare red list fungi Phellinidium pouzarii.</title>
        <authorList>
            <person name="Buettner E."/>
            <person name="Kellner H."/>
        </authorList>
    </citation>
    <scope>NUCLEOTIDE SEQUENCE [LARGE SCALE GENOMIC DNA]</scope>
    <source>
        <strain evidence="2 3">DSM 108285</strain>
    </source>
</reference>
<dbReference type="PANTHER" id="PTHR31126">
    <property type="entry name" value="TYROSINE-PROTEIN PHOSPHATASE"/>
    <property type="match status" value="1"/>
</dbReference>
<dbReference type="Gene3D" id="3.90.190.10">
    <property type="entry name" value="Protein tyrosine phosphatase superfamily"/>
    <property type="match status" value="1"/>
</dbReference>